<dbReference type="GO" id="GO:0007020">
    <property type="term" value="P:microtubule nucleation"/>
    <property type="evidence" value="ECO:0007669"/>
    <property type="project" value="TreeGrafter"/>
</dbReference>
<dbReference type="Proteomes" id="UP000736164">
    <property type="component" value="Unassembled WGS sequence"/>
</dbReference>
<dbReference type="EMBL" id="JAAWVO010011700">
    <property type="protein sequence ID" value="MBN3313492.1"/>
    <property type="molecule type" value="Genomic_DNA"/>
</dbReference>
<feature type="region of interest" description="Disordered" evidence="2">
    <location>
        <begin position="1009"/>
        <end position="1073"/>
    </location>
</feature>
<protein>
    <submittedName>
        <fullName evidence="3">CCD57 protein</fullName>
    </submittedName>
</protein>
<feature type="coiled-coil region" evidence="1">
    <location>
        <begin position="639"/>
        <end position="712"/>
    </location>
</feature>
<evidence type="ECO:0000313" key="4">
    <source>
        <dbReference type="Proteomes" id="UP000736164"/>
    </source>
</evidence>
<evidence type="ECO:0000256" key="2">
    <source>
        <dbReference type="SAM" id="MobiDB-lite"/>
    </source>
</evidence>
<evidence type="ECO:0000313" key="3">
    <source>
        <dbReference type="EMBL" id="MBN3313492.1"/>
    </source>
</evidence>
<feature type="coiled-coil region" evidence="1">
    <location>
        <begin position="307"/>
        <end position="412"/>
    </location>
</feature>
<gene>
    <name evidence="3" type="primary">Ccdc57</name>
    <name evidence="3" type="ORF">GTO95_0002199</name>
</gene>
<feature type="region of interest" description="Disordered" evidence="2">
    <location>
        <begin position="896"/>
        <end position="964"/>
    </location>
</feature>
<feature type="coiled-coil region" evidence="1">
    <location>
        <begin position="96"/>
        <end position="170"/>
    </location>
</feature>
<feature type="coiled-coil region" evidence="1">
    <location>
        <begin position="11"/>
        <end position="39"/>
    </location>
</feature>
<reference evidence="3" key="1">
    <citation type="journal article" date="2021" name="Cell">
        <title>Tracing the genetic footprints of vertebrate landing in non-teleost ray-finned fishes.</title>
        <authorList>
            <person name="Bi X."/>
            <person name="Wang K."/>
            <person name="Yang L."/>
            <person name="Pan H."/>
            <person name="Jiang H."/>
            <person name="Wei Q."/>
            <person name="Fang M."/>
            <person name="Yu H."/>
            <person name="Zhu C."/>
            <person name="Cai Y."/>
            <person name="He Y."/>
            <person name="Gan X."/>
            <person name="Zeng H."/>
            <person name="Yu D."/>
            <person name="Zhu Y."/>
            <person name="Jiang H."/>
            <person name="Qiu Q."/>
            <person name="Yang H."/>
            <person name="Zhang Y.E."/>
            <person name="Wang W."/>
            <person name="Zhu M."/>
            <person name="He S."/>
            <person name="Zhang G."/>
        </authorList>
    </citation>
    <scope>NUCLEOTIDE SEQUENCE</scope>
    <source>
        <strain evidence="3">Allg_001</strain>
    </source>
</reference>
<feature type="region of interest" description="Disordered" evidence="2">
    <location>
        <begin position="822"/>
        <end position="855"/>
    </location>
</feature>
<feature type="coiled-coil region" evidence="1">
    <location>
        <begin position="513"/>
        <end position="540"/>
    </location>
</feature>
<feature type="compositionally biased region" description="Basic and acidic residues" evidence="2">
    <location>
        <begin position="909"/>
        <end position="921"/>
    </location>
</feature>
<proteinExistence type="predicted"/>
<feature type="coiled-coil region" evidence="1">
    <location>
        <begin position="446"/>
        <end position="473"/>
    </location>
</feature>
<feature type="region of interest" description="Disordered" evidence="2">
    <location>
        <begin position="542"/>
        <end position="567"/>
    </location>
</feature>
<dbReference type="AlphaFoldDB" id="A0A8J7T7I4"/>
<name>A0A8J7T7I4_ATRSP</name>
<dbReference type="GO" id="GO:0005814">
    <property type="term" value="C:centriole"/>
    <property type="evidence" value="ECO:0007669"/>
    <property type="project" value="TreeGrafter"/>
</dbReference>
<feature type="non-terminal residue" evidence="3">
    <location>
        <position position="1"/>
    </location>
</feature>
<dbReference type="PANTHER" id="PTHR46725">
    <property type="entry name" value="COILED-COIL DOMAIN-CONTAINING PROTEIN 57"/>
    <property type="match status" value="1"/>
</dbReference>
<feature type="compositionally biased region" description="Basic residues" evidence="2">
    <location>
        <begin position="1056"/>
        <end position="1065"/>
    </location>
</feature>
<sequence length="1073" mass="123197">MLDEGDLDALLASKEREWKELQAKRVQQLEEALRDTRAQLTTQGEVFQRLKEDFEFNLRVLEERDRELERYDAMAARLHSVESARQAETSELRIQIDKLQEAVSAEARKREELQRLYQQRVAEQHLQLETVQSTKGHEIERHREEYESLKRELERKIQEVEGELALQKQELMVEFDSEMKRREHEFILRMDEMSNVVLSHELKVKLLTKELEVHTKAHSEAVEALQASEELYRDAQKEIKRREWDIKDISAVKDARLKELEDKLSVMEMNRKKEEEIFNRKHEELDRCAREREAALVAVRETHAEQLRDMGNKNRELQTDLDTLLMEKRRLEWSHADALREKEDQIEKLRGELETTRAGWDAYIAQVSKETVSKDMELQALGERESKLKTELQRYKEDVERYKQQVSRGVERERGLEQARVQAELDWQRRCEDAEQVQYAKNEELIQGLTQARDQVTAELREKERELQDMSAFLRSVSLERDQALAALSKNGLPSREKQLQAGEGSSFPSDEIRRLQQQNASLRDIIAEMRKDMEALSEQIPVHPAGPKTPRGTEPVKSPAGPGKYTKSLEEEVKELKKKYRSLEEQLEEAQRAPSQPPAPGLAFPVSADNAYLQNHIRTLNEIIGGLRAEKVSRSAALKKHEVRVAHLESAISQLTQQLHTKQAETDELRFELANQRKRSGAEEAGLRQRVAAVEMELAEARREAEEYQRGSLLQNLEAVSLGNQVSALKLDIASRREPIIVEQSEMVKQLQDENLRLRQLLVAERPDAGLFGKERVSVPMLRSKLKQAVCYISQLTRDKEQLIEMGNRLRAQLAEAGLSGGHRFPSSTNKPTEDLVPSVSESHSMKSTTQDPQNRLSALEQLQYQLTTQELQYAQREQYKKTPIVVRYNLSDSESGDKVRINNPWDQHSKSELSNEKKASPLHFKNNVRRRKENTPPASSHSHKPHQVEPSQTCPEVRPHSDQSQLFISSLGTDSTLQDVWQMLDRGLSSSGSTPQEGFEKVPGVGVGVGVAGTGEAVQGPSIPVLEDSVRVQGKRADLQPRKTPGKSSEPSQKHKQHSKTPKIRNYNIKD</sequence>
<dbReference type="InterPro" id="IPR042481">
    <property type="entry name" value="CCDC57"/>
</dbReference>
<keyword evidence="1" id="KW-0175">Coiled coil</keyword>
<keyword evidence="4" id="KW-1185">Reference proteome</keyword>
<feature type="non-terminal residue" evidence="3">
    <location>
        <position position="1073"/>
    </location>
</feature>
<dbReference type="GO" id="GO:0005876">
    <property type="term" value="C:spindle microtubule"/>
    <property type="evidence" value="ECO:0007669"/>
    <property type="project" value="TreeGrafter"/>
</dbReference>
<feature type="compositionally biased region" description="Polar residues" evidence="2">
    <location>
        <begin position="841"/>
        <end position="855"/>
    </location>
</feature>
<organism evidence="3 4">
    <name type="scientific">Atractosteus spatula</name>
    <name type="common">Alligator gar</name>
    <name type="synonym">Lepisosteus spatula</name>
    <dbReference type="NCBI Taxonomy" id="7917"/>
    <lineage>
        <taxon>Eukaryota</taxon>
        <taxon>Metazoa</taxon>
        <taxon>Chordata</taxon>
        <taxon>Craniata</taxon>
        <taxon>Vertebrata</taxon>
        <taxon>Euteleostomi</taxon>
        <taxon>Actinopterygii</taxon>
        <taxon>Neopterygii</taxon>
        <taxon>Holostei</taxon>
        <taxon>Semionotiformes</taxon>
        <taxon>Lepisosteidae</taxon>
        <taxon>Atractosteus</taxon>
    </lineage>
</organism>
<evidence type="ECO:0000256" key="1">
    <source>
        <dbReference type="SAM" id="Coils"/>
    </source>
</evidence>
<dbReference type="GO" id="GO:0034451">
    <property type="term" value="C:centriolar satellite"/>
    <property type="evidence" value="ECO:0007669"/>
    <property type="project" value="TreeGrafter"/>
</dbReference>
<accession>A0A8J7T7I4</accession>
<feature type="coiled-coil region" evidence="1">
    <location>
        <begin position="218"/>
        <end position="277"/>
    </location>
</feature>
<feature type="region of interest" description="Disordered" evidence="2">
    <location>
        <begin position="490"/>
        <end position="510"/>
    </location>
</feature>
<dbReference type="PANTHER" id="PTHR46725:SF1">
    <property type="entry name" value="COILED-COIL DOMAIN-CONTAINING PROTEIN 57"/>
    <property type="match status" value="1"/>
</dbReference>
<dbReference type="GO" id="GO:0045931">
    <property type="term" value="P:positive regulation of mitotic cell cycle"/>
    <property type="evidence" value="ECO:0007669"/>
    <property type="project" value="TreeGrafter"/>
</dbReference>
<dbReference type="GO" id="GO:0007099">
    <property type="term" value="P:centriole replication"/>
    <property type="evidence" value="ECO:0007669"/>
    <property type="project" value="TreeGrafter"/>
</dbReference>
<dbReference type="GO" id="GO:0060271">
    <property type="term" value="P:cilium assembly"/>
    <property type="evidence" value="ECO:0007669"/>
    <property type="project" value="TreeGrafter"/>
</dbReference>
<comment type="caution">
    <text evidence="3">The sequence shown here is derived from an EMBL/GenBank/DDBJ whole genome shotgun (WGS) entry which is preliminary data.</text>
</comment>
<feature type="coiled-coil region" evidence="1">
    <location>
        <begin position="567"/>
        <end position="594"/>
    </location>
</feature>